<accession>A0A2P2Q2P6</accession>
<protein>
    <submittedName>
        <fullName evidence="1">Uncharacterized protein</fullName>
    </submittedName>
</protein>
<sequence>MFYLNARRHLEKFSCTKNMDQQILQIMDQNPNLNESLFKNFLIERVCPSYIFHYSDTNDLT</sequence>
<name>A0A2P2Q2P6_RHIMU</name>
<evidence type="ECO:0000313" key="1">
    <source>
        <dbReference type="EMBL" id="MBX61234.1"/>
    </source>
</evidence>
<organism evidence="1">
    <name type="scientific">Rhizophora mucronata</name>
    <name type="common">Asiatic mangrove</name>
    <dbReference type="NCBI Taxonomy" id="61149"/>
    <lineage>
        <taxon>Eukaryota</taxon>
        <taxon>Viridiplantae</taxon>
        <taxon>Streptophyta</taxon>
        <taxon>Embryophyta</taxon>
        <taxon>Tracheophyta</taxon>
        <taxon>Spermatophyta</taxon>
        <taxon>Magnoliopsida</taxon>
        <taxon>eudicotyledons</taxon>
        <taxon>Gunneridae</taxon>
        <taxon>Pentapetalae</taxon>
        <taxon>rosids</taxon>
        <taxon>fabids</taxon>
        <taxon>Malpighiales</taxon>
        <taxon>Rhizophoraceae</taxon>
        <taxon>Rhizophora</taxon>
    </lineage>
</organism>
<dbReference type="EMBL" id="GGEC01080750">
    <property type="protein sequence ID" value="MBX61234.1"/>
    <property type="molecule type" value="Transcribed_RNA"/>
</dbReference>
<dbReference type="AlphaFoldDB" id="A0A2P2Q2P6"/>
<proteinExistence type="predicted"/>
<reference evidence="1" key="1">
    <citation type="submission" date="2018-02" db="EMBL/GenBank/DDBJ databases">
        <title>Rhizophora mucronata_Transcriptome.</title>
        <authorList>
            <person name="Meera S.P."/>
            <person name="Sreeshan A."/>
            <person name="Augustine A."/>
        </authorList>
    </citation>
    <scope>NUCLEOTIDE SEQUENCE</scope>
    <source>
        <tissue evidence="1">Leaf</tissue>
    </source>
</reference>